<dbReference type="Gene3D" id="2.40.170.20">
    <property type="entry name" value="TonB-dependent receptor, beta-barrel domain"/>
    <property type="match status" value="1"/>
</dbReference>
<evidence type="ECO:0000256" key="10">
    <source>
        <dbReference type="ARBA" id="ARBA00023136"/>
    </source>
</evidence>
<gene>
    <name evidence="14" type="ORF">MUN79_07995</name>
</gene>
<dbReference type="PANTHER" id="PTHR32552">
    <property type="entry name" value="FERRICHROME IRON RECEPTOR-RELATED"/>
    <property type="match status" value="1"/>
</dbReference>
<comment type="similarity">
    <text evidence="12">Belongs to the TonB-dependent receptor family.</text>
</comment>
<dbReference type="EMBL" id="CP095046">
    <property type="protein sequence ID" value="UOQ73842.1"/>
    <property type="molecule type" value="Genomic_DNA"/>
</dbReference>
<keyword evidence="3 12" id="KW-1134">Transmembrane beta strand</keyword>
<dbReference type="GO" id="GO:0015344">
    <property type="term" value="F:siderophore uptake transmembrane transporter activity"/>
    <property type="evidence" value="ECO:0007669"/>
    <property type="project" value="TreeGrafter"/>
</dbReference>
<dbReference type="Proteomes" id="UP000831796">
    <property type="component" value="Chromosome"/>
</dbReference>
<evidence type="ECO:0000313" key="15">
    <source>
        <dbReference type="Proteomes" id="UP000831796"/>
    </source>
</evidence>
<dbReference type="Pfam" id="PF00593">
    <property type="entry name" value="TonB_dep_Rec_b-barrel"/>
    <property type="match status" value="1"/>
</dbReference>
<dbReference type="RefSeq" id="WP_244677190.1">
    <property type="nucleotide sequence ID" value="NZ_CP095046.1"/>
</dbReference>
<dbReference type="InterPro" id="IPR000531">
    <property type="entry name" value="Beta-barrel_TonB"/>
</dbReference>
<reference evidence="14" key="1">
    <citation type="submission" date="2022-04" db="EMBL/GenBank/DDBJ databases">
        <title>Hymenobacter sp. isolated from the air.</title>
        <authorList>
            <person name="Won M."/>
            <person name="Lee C.-M."/>
            <person name="Woen H.-Y."/>
            <person name="Kwon S.-W."/>
        </authorList>
    </citation>
    <scope>NUCLEOTIDE SEQUENCE</scope>
    <source>
        <strain evidence="14">5116S-3</strain>
    </source>
</reference>
<comment type="subcellular location">
    <subcellularLocation>
        <location evidence="1 12">Cell outer membrane</location>
        <topology evidence="1 12">Multi-pass membrane protein</topology>
    </subcellularLocation>
</comment>
<organism evidence="14 15">
    <name type="scientific">Hymenobacter cellulosilyticus</name>
    <dbReference type="NCBI Taxonomy" id="2932248"/>
    <lineage>
        <taxon>Bacteria</taxon>
        <taxon>Pseudomonadati</taxon>
        <taxon>Bacteroidota</taxon>
        <taxon>Cytophagia</taxon>
        <taxon>Cytophagales</taxon>
        <taxon>Hymenobacteraceae</taxon>
        <taxon>Hymenobacter</taxon>
    </lineage>
</organism>
<keyword evidence="15" id="KW-1185">Reference proteome</keyword>
<sequence>MSTDVNLVDPNTPADQPKTLAFRLNTAYNYEDNFQNAGYAKSIAVAPSLTYRPTDRLTINLDAEFMKGRSIGRQMFFYLSNSLGVSRADELPLDYRNSYMGGDLALDSRSTNLFGQVNYQIAPGFSSSTNITSSHSYSDGFGAYFSLGREADGRYSVTRADQSTDNSTVGVVEVQQLFNGDFQLGRLRNRVVLGLDYLHIDSDQHFFGSTYDKLPLGLAPEAYAGFNATNLQARYDAGKIDFVYPVVNKRNVYSAFASDVLNLTDRLSVLAALRVDRFNTQGTTGNAADDYTQTALSPKFGLVFQPVKDRVSVFANYQNSFNNRGVYNAYDVTDADSVAQRTARLEQANQVELGIKLEAFAGKLSATASYYDIRVKNLLRTSPDPIGAAKFTQVQDGTQNSRGVELDIVASPFTGFNVVAGMSYNDSKFTQASEEENGRRPSTAGSPWLGNLWLSYRLPASALQGLGFGVGGNYASDNRIKNLRSDVFTLPSYTVLNASVFYDQPKYRLSAKVDNLTNQQYWNGYTTANPQKLRSIVGSVAYKF</sequence>
<accession>A0A8T9QA32</accession>
<keyword evidence="6" id="KW-0732">Signal</keyword>
<evidence type="ECO:0000256" key="5">
    <source>
        <dbReference type="ARBA" id="ARBA00022692"/>
    </source>
</evidence>
<dbReference type="PANTHER" id="PTHR32552:SF68">
    <property type="entry name" value="FERRICHROME OUTER MEMBRANE TRANSPORTER_PHAGE RECEPTOR"/>
    <property type="match status" value="1"/>
</dbReference>
<dbReference type="PROSITE" id="PS52016">
    <property type="entry name" value="TONB_DEPENDENT_REC_3"/>
    <property type="match status" value="1"/>
</dbReference>
<evidence type="ECO:0000256" key="11">
    <source>
        <dbReference type="ARBA" id="ARBA00023237"/>
    </source>
</evidence>
<feature type="domain" description="TonB-dependent receptor-like beta-barrel" evidence="13">
    <location>
        <begin position="107"/>
        <end position="516"/>
    </location>
</feature>
<keyword evidence="10 12" id="KW-0472">Membrane</keyword>
<evidence type="ECO:0000256" key="8">
    <source>
        <dbReference type="ARBA" id="ARBA00023065"/>
    </source>
</evidence>
<evidence type="ECO:0000256" key="2">
    <source>
        <dbReference type="ARBA" id="ARBA00022448"/>
    </source>
</evidence>
<keyword evidence="14" id="KW-0675">Receptor</keyword>
<dbReference type="InterPro" id="IPR039426">
    <property type="entry name" value="TonB-dep_rcpt-like"/>
</dbReference>
<protein>
    <submittedName>
        <fullName evidence="14">TonB-dependent receptor</fullName>
    </submittedName>
</protein>
<dbReference type="AlphaFoldDB" id="A0A8T9QA32"/>
<keyword evidence="5 12" id="KW-0812">Transmembrane</keyword>
<proteinExistence type="inferred from homology"/>
<evidence type="ECO:0000256" key="12">
    <source>
        <dbReference type="PROSITE-ProRule" id="PRU01360"/>
    </source>
</evidence>
<keyword evidence="8" id="KW-0406">Ion transport</keyword>
<keyword evidence="7" id="KW-0408">Iron</keyword>
<dbReference type="InterPro" id="IPR036942">
    <property type="entry name" value="Beta-barrel_TonB_sf"/>
</dbReference>
<keyword evidence="4" id="KW-0410">Iron transport</keyword>
<keyword evidence="2 12" id="KW-0813">Transport</keyword>
<evidence type="ECO:0000256" key="7">
    <source>
        <dbReference type="ARBA" id="ARBA00023004"/>
    </source>
</evidence>
<evidence type="ECO:0000313" key="14">
    <source>
        <dbReference type="EMBL" id="UOQ73842.1"/>
    </source>
</evidence>
<keyword evidence="9" id="KW-0798">TonB box</keyword>
<dbReference type="KEGG" id="hcu:MUN79_07995"/>
<name>A0A8T9QA32_9BACT</name>
<evidence type="ECO:0000256" key="4">
    <source>
        <dbReference type="ARBA" id="ARBA00022496"/>
    </source>
</evidence>
<evidence type="ECO:0000256" key="3">
    <source>
        <dbReference type="ARBA" id="ARBA00022452"/>
    </source>
</evidence>
<evidence type="ECO:0000259" key="13">
    <source>
        <dbReference type="Pfam" id="PF00593"/>
    </source>
</evidence>
<dbReference type="GO" id="GO:0009279">
    <property type="term" value="C:cell outer membrane"/>
    <property type="evidence" value="ECO:0007669"/>
    <property type="project" value="UniProtKB-SubCell"/>
</dbReference>
<evidence type="ECO:0000256" key="9">
    <source>
        <dbReference type="ARBA" id="ARBA00023077"/>
    </source>
</evidence>
<dbReference type="SUPFAM" id="SSF56935">
    <property type="entry name" value="Porins"/>
    <property type="match status" value="1"/>
</dbReference>
<evidence type="ECO:0000256" key="1">
    <source>
        <dbReference type="ARBA" id="ARBA00004571"/>
    </source>
</evidence>
<keyword evidence="11 12" id="KW-0998">Cell outer membrane</keyword>
<evidence type="ECO:0000256" key="6">
    <source>
        <dbReference type="ARBA" id="ARBA00022729"/>
    </source>
</evidence>